<dbReference type="InterPro" id="IPR015927">
    <property type="entry name" value="Peptidase_S24_S26A/B/C"/>
</dbReference>
<evidence type="ECO:0000256" key="2">
    <source>
        <dbReference type="ARBA" id="ARBA00023125"/>
    </source>
</evidence>
<dbReference type="GO" id="GO:0003677">
    <property type="term" value="F:DNA binding"/>
    <property type="evidence" value="ECO:0007669"/>
    <property type="project" value="UniProtKB-KW"/>
</dbReference>
<dbReference type="Gene3D" id="2.10.109.10">
    <property type="entry name" value="Umud Fragment, subunit A"/>
    <property type="match status" value="1"/>
</dbReference>
<feature type="domain" description="Peptidase S24/S26A/S26B/S26C" evidence="4">
    <location>
        <begin position="109"/>
        <end position="229"/>
    </location>
</feature>
<evidence type="ECO:0000313" key="5">
    <source>
        <dbReference type="EMBL" id="EEZ75488.1"/>
    </source>
</evidence>
<dbReference type="PANTHER" id="PTHR40661:SF3">
    <property type="entry name" value="FELS-1 PROPHAGE TRANSCRIPTIONAL REGULATOR"/>
    <property type="match status" value="1"/>
</dbReference>
<accession>D0WA89</accession>
<keyword evidence="3" id="KW-0804">Transcription</keyword>
<dbReference type="CDD" id="cd06529">
    <property type="entry name" value="S24_LexA-like"/>
    <property type="match status" value="1"/>
</dbReference>
<reference evidence="5 6" key="1">
    <citation type="submission" date="2009-10" db="EMBL/GenBank/DDBJ databases">
        <authorList>
            <person name="Weinstock G."/>
            <person name="Sodergren E."/>
            <person name="Clifton S."/>
            <person name="Fulton L."/>
            <person name="Fulton B."/>
            <person name="Courtney L."/>
            <person name="Fronick C."/>
            <person name="Harrison M."/>
            <person name="Strong C."/>
            <person name="Farmer C."/>
            <person name="Delahaunty K."/>
            <person name="Markovic C."/>
            <person name="Hall O."/>
            <person name="Minx P."/>
            <person name="Tomlinson C."/>
            <person name="Mitreva M."/>
            <person name="Nelson J."/>
            <person name="Hou S."/>
            <person name="Wollam A."/>
            <person name="Pepin K.H."/>
            <person name="Johnson M."/>
            <person name="Bhonagiri V."/>
            <person name="Nash W.E."/>
            <person name="Warren W."/>
            <person name="Chinwalla A."/>
            <person name="Mardis E.R."/>
            <person name="Wilson R.K."/>
        </authorList>
    </citation>
    <scope>NUCLEOTIDE SEQUENCE [LARGE SCALE GENOMIC DNA]</scope>
    <source>
        <strain evidence="5 6">ATCC 23970</strain>
    </source>
</reference>
<keyword evidence="2" id="KW-0238">DNA-binding</keyword>
<evidence type="ECO:0000256" key="1">
    <source>
        <dbReference type="ARBA" id="ARBA00023015"/>
    </source>
</evidence>
<dbReference type="PANTHER" id="PTHR40661">
    <property type="match status" value="1"/>
</dbReference>
<proteinExistence type="predicted"/>
<evidence type="ECO:0000256" key="3">
    <source>
        <dbReference type="ARBA" id="ARBA00023163"/>
    </source>
</evidence>
<dbReference type="Pfam" id="PF00717">
    <property type="entry name" value="Peptidase_S24"/>
    <property type="match status" value="1"/>
</dbReference>
<comment type="caution">
    <text evidence="5">The sequence shown here is derived from an EMBL/GenBank/DDBJ whole genome shotgun (WGS) entry which is preliminary data.</text>
</comment>
<dbReference type="AlphaFoldDB" id="D0WA89"/>
<gene>
    <name evidence="5" type="ORF">NEILACOT_04458</name>
</gene>
<dbReference type="SUPFAM" id="SSF51306">
    <property type="entry name" value="LexA/Signal peptidase"/>
    <property type="match status" value="1"/>
</dbReference>
<protein>
    <submittedName>
        <fullName evidence="5">Peptidase S24-like protein</fullName>
    </submittedName>
</protein>
<sequence length="236" mass="26517">MKGSGRIFMETFKDRLVFLWKSEARQAKIASDIEMTIAGFGRIWNEGGLPKSETLKKIKQLKGCSIDWLLTGEGSPFPDEAPKKSFAYDTLGNEVDTDEFVFVPRYDIRAAAGYGQFVDHEEPVFTMAFRRHWIENYVTCDVKNLSVISVKGDSMEGVLNDGDSILVNHSENTPKDGLYVLRINENLLVKRLQIVPGGIINVISANEAYPAFEINLNHPADDVEIIGRVEWFGRAV</sequence>
<dbReference type="Proteomes" id="UP000003843">
    <property type="component" value="Unassembled WGS sequence"/>
</dbReference>
<dbReference type="InterPro" id="IPR039418">
    <property type="entry name" value="LexA-like"/>
</dbReference>
<organism evidence="5 6">
    <name type="scientific">Neisseria lactamica ATCC 23970</name>
    <dbReference type="NCBI Taxonomy" id="546265"/>
    <lineage>
        <taxon>Bacteria</taxon>
        <taxon>Pseudomonadati</taxon>
        <taxon>Pseudomonadota</taxon>
        <taxon>Betaproteobacteria</taxon>
        <taxon>Neisseriales</taxon>
        <taxon>Neisseriaceae</taxon>
        <taxon>Neisseria</taxon>
    </lineage>
</organism>
<evidence type="ECO:0000313" key="6">
    <source>
        <dbReference type="Proteomes" id="UP000003843"/>
    </source>
</evidence>
<keyword evidence="1" id="KW-0805">Transcription regulation</keyword>
<evidence type="ECO:0000259" key="4">
    <source>
        <dbReference type="Pfam" id="PF00717"/>
    </source>
</evidence>
<dbReference type="EMBL" id="ACEQ02000016">
    <property type="protein sequence ID" value="EEZ75488.1"/>
    <property type="molecule type" value="Genomic_DNA"/>
</dbReference>
<dbReference type="InterPro" id="IPR036286">
    <property type="entry name" value="LexA/Signal_pep-like_sf"/>
</dbReference>
<name>D0WA89_NEILA</name>